<name>A0A061DU43_THECC</name>
<dbReference type="EMBL" id="CM001879">
    <property type="protein sequence ID" value="EOX96304.1"/>
    <property type="molecule type" value="Genomic_DNA"/>
</dbReference>
<evidence type="ECO:0000313" key="4">
    <source>
        <dbReference type="Proteomes" id="UP000026915"/>
    </source>
</evidence>
<feature type="domain" description="P-type ATPase A" evidence="2">
    <location>
        <begin position="13"/>
        <end position="54"/>
    </location>
</feature>
<reference evidence="3 4" key="1">
    <citation type="journal article" date="2013" name="Genome Biol.">
        <title>The genome sequence of the most widely cultivated cacao type and its use to identify candidate genes regulating pod color.</title>
        <authorList>
            <person name="Motamayor J.C."/>
            <person name="Mockaitis K."/>
            <person name="Schmutz J."/>
            <person name="Haiminen N."/>
            <person name="Iii D.L."/>
            <person name="Cornejo O."/>
            <person name="Findley S.D."/>
            <person name="Zheng P."/>
            <person name="Utro F."/>
            <person name="Royaert S."/>
            <person name="Saski C."/>
            <person name="Jenkins J."/>
            <person name="Podicheti R."/>
            <person name="Zhao M."/>
            <person name="Scheffler B.E."/>
            <person name="Stack J.C."/>
            <person name="Feltus F.A."/>
            <person name="Mustiga G.M."/>
            <person name="Amores F."/>
            <person name="Phillips W."/>
            <person name="Marelli J.P."/>
            <person name="May G.D."/>
            <person name="Shapiro H."/>
            <person name="Ma J."/>
            <person name="Bustamante C.D."/>
            <person name="Schnell R.J."/>
            <person name="Main D."/>
            <person name="Gilbert D."/>
            <person name="Parida L."/>
            <person name="Kuhn D.N."/>
        </authorList>
    </citation>
    <scope>NUCLEOTIDE SEQUENCE [LARGE SCALE GENOMIC DNA]</scope>
    <source>
        <strain evidence="4">cv. Matina 1-6</strain>
    </source>
</reference>
<dbReference type="Gene3D" id="2.70.150.10">
    <property type="entry name" value="Calcium-transporting ATPase, cytoplasmic transduction domain A"/>
    <property type="match status" value="1"/>
</dbReference>
<dbReference type="Pfam" id="PF00122">
    <property type="entry name" value="E1-E2_ATPase"/>
    <property type="match status" value="1"/>
</dbReference>
<proteinExistence type="predicted"/>
<dbReference type="InterPro" id="IPR008250">
    <property type="entry name" value="ATPase_P-typ_transduc_dom_A_sf"/>
</dbReference>
<evidence type="ECO:0000259" key="2">
    <source>
        <dbReference type="Pfam" id="PF00122"/>
    </source>
</evidence>
<dbReference type="Gramene" id="EOX96304">
    <property type="protein sequence ID" value="EOX96304"/>
    <property type="gene ID" value="TCM_005581"/>
</dbReference>
<dbReference type="HOGENOM" id="CLU_3056734_0_0_1"/>
<dbReference type="eggNOG" id="KOG0202">
    <property type="taxonomic scope" value="Eukaryota"/>
</dbReference>
<organism evidence="3 4">
    <name type="scientific">Theobroma cacao</name>
    <name type="common">Cacao</name>
    <name type="synonym">Cocoa</name>
    <dbReference type="NCBI Taxonomy" id="3641"/>
    <lineage>
        <taxon>Eukaryota</taxon>
        <taxon>Viridiplantae</taxon>
        <taxon>Streptophyta</taxon>
        <taxon>Embryophyta</taxon>
        <taxon>Tracheophyta</taxon>
        <taxon>Spermatophyta</taxon>
        <taxon>Magnoliopsida</taxon>
        <taxon>eudicotyledons</taxon>
        <taxon>Gunneridae</taxon>
        <taxon>Pentapetalae</taxon>
        <taxon>rosids</taxon>
        <taxon>malvids</taxon>
        <taxon>Malvales</taxon>
        <taxon>Malvaceae</taxon>
        <taxon>Byttnerioideae</taxon>
        <taxon>Theobroma</taxon>
    </lineage>
</organism>
<dbReference type="InParanoid" id="A0A061DU43"/>
<dbReference type="SUPFAM" id="SSF81653">
    <property type="entry name" value="Calcium ATPase, transduction domain A"/>
    <property type="match status" value="1"/>
</dbReference>
<dbReference type="InterPro" id="IPR059000">
    <property type="entry name" value="ATPase_P-type_domA"/>
</dbReference>
<gene>
    <name evidence="3" type="ORF">TCM_005581</name>
</gene>
<dbReference type="AlphaFoldDB" id="A0A061DU43"/>
<accession>A0A061DU43</accession>
<keyword evidence="4" id="KW-1185">Reference proteome</keyword>
<feature type="non-terminal residue" evidence="3">
    <location>
        <position position="1"/>
    </location>
</feature>
<protein>
    <recommendedName>
        <fullName evidence="2">P-type ATPase A domain-containing protein</fullName>
    </recommendedName>
</protein>
<evidence type="ECO:0000256" key="1">
    <source>
        <dbReference type="ARBA" id="ARBA00022842"/>
    </source>
</evidence>
<dbReference type="PANTHER" id="PTHR42861">
    <property type="entry name" value="CALCIUM-TRANSPORTING ATPASE"/>
    <property type="match status" value="1"/>
</dbReference>
<sequence>FHLQSLLGCFSILPATELVPGDIVEVSVGSKSPADMRMIEMLSDQLRVDQAILT</sequence>
<dbReference type="Proteomes" id="UP000026915">
    <property type="component" value="Chromosome 1"/>
</dbReference>
<feature type="non-terminal residue" evidence="3">
    <location>
        <position position="54"/>
    </location>
</feature>
<evidence type="ECO:0000313" key="3">
    <source>
        <dbReference type="EMBL" id="EOX96304.1"/>
    </source>
</evidence>
<keyword evidence="1" id="KW-0460">Magnesium</keyword>